<dbReference type="Proteomes" id="UP000053477">
    <property type="component" value="Unassembled WGS sequence"/>
</dbReference>
<dbReference type="OrthoDB" id="3049171at2759"/>
<protein>
    <submittedName>
        <fullName evidence="2">Uncharacterized protein</fullName>
    </submittedName>
</protein>
<evidence type="ECO:0000313" key="3">
    <source>
        <dbReference type="Proteomes" id="UP000053477"/>
    </source>
</evidence>
<evidence type="ECO:0000256" key="1">
    <source>
        <dbReference type="SAM" id="MobiDB-lite"/>
    </source>
</evidence>
<dbReference type="AlphaFoldDB" id="A0A0H2RGI7"/>
<name>A0A0H2RGI7_9AGAM</name>
<sequence>MAANKRKPTYKSMKNGKVAAINTRKVVVLAFFCLLANLQKREKEADETFERLEFVRKMQLRKESSRSSLHSTTGSEEFVDIEMDVDANSSSNAVQTGSSDLSELPSPVSEPILNFLSPEEEREIEHAAVELHKKISADPAHLSEEEEIEEEEEFKPVQVNSEDPLSKAFAGVKKLQYVEGLMLANDYLHTPVVNMEDSFQNTDISRFLAVVAHRGSDKIRNLALCEPSELVYDKYLLHTKSDPFSLFFIPAVVKYASLHDSSALSKQIGFYPLSNTWPRILALLGKLFGRDILHFSNFNHVITASTKPVSISAGKARNARRYVDGSLPQNAHIPVYDGTDGFDLNNLADQDETFCDPVPGSAVLIICTINNYAPYKNQISRNNITKDDLMVSLNLHAVILINENDLGFNEKQKPDIARDAFGVRFPQKSEAPVPQPPVETVDERRASGNSFRSVTKRKNTEAANLPIRF</sequence>
<keyword evidence="3" id="KW-1185">Reference proteome</keyword>
<accession>A0A0H2RGI7</accession>
<reference evidence="2 3" key="1">
    <citation type="submission" date="2015-04" db="EMBL/GenBank/DDBJ databases">
        <title>Complete genome sequence of Schizopora paradoxa KUC8140, a cosmopolitan wood degrader in East Asia.</title>
        <authorList>
            <consortium name="DOE Joint Genome Institute"/>
            <person name="Min B."/>
            <person name="Park H."/>
            <person name="Jang Y."/>
            <person name="Kim J.-J."/>
            <person name="Kim K.H."/>
            <person name="Pangilinan J."/>
            <person name="Lipzen A."/>
            <person name="Riley R."/>
            <person name="Grigoriev I.V."/>
            <person name="Spatafora J.W."/>
            <person name="Choi I.-G."/>
        </authorList>
    </citation>
    <scope>NUCLEOTIDE SEQUENCE [LARGE SCALE GENOMIC DNA]</scope>
    <source>
        <strain evidence="2 3">KUC8140</strain>
    </source>
</reference>
<evidence type="ECO:0000313" key="2">
    <source>
        <dbReference type="EMBL" id="KLO10924.1"/>
    </source>
</evidence>
<proteinExistence type="predicted"/>
<dbReference type="EMBL" id="KQ086013">
    <property type="protein sequence ID" value="KLO10924.1"/>
    <property type="molecule type" value="Genomic_DNA"/>
</dbReference>
<dbReference type="InParanoid" id="A0A0H2RGI7"/>
<feature type="region of interest" description="Disordered" evidence="1">
    <location>
        <begin position="427"/>
        <end position="457"/>
    </location>
</feature>
<gene>
    <name evidence="2" type="ORF">SCHPADRAFT_891987</name>
</gene>
<organism evidence="2 3">
    <name type="scientific">Schizopora paradoxa</name>
    <dbReference type="NCBI Taxonomy" id="27342"/>
    <lineage>
        <taxon>Eukaryota</taxon>
        <taxon>Fungi</taxon>
        <taxon>Dikarya</taxon>
        <taxon>Basidiomycota</taxon>
        <taxon>Agaricomycotina</taxon>
        <taxon>Agaricomycetes</taxon>
        <taxon>Hymenochaetales</taxon>
        <taxon>Schizoporaceae</taxon>
        <taxon>Schizopora</taxon>
    </lineage>
</organism>